<protein>
    <submittedName>
        <fullName evidence="2">Uncharacterized protein</fullName>
    </submittedName>
</protein>
<keyword evidence="3" id="KW-1185">Reference proteome</keyword>
<feature type="non-terminal residue" evidence="2">
    <location>
        <position position="193"/>
    </location>
</feature>
<reference evidence="3" key="1">
    <citation type="journal article" date="2013" name="PLoS Genet.">
        <title>The genome of Spraguea lophii and the basis of host-microsporidian interactions.</title>
        <authorList>
            <person name="Campbell S.E."/>
            <person name="Williams T.A."/>
            <person name="Yousuf A."/>
            <person name="Soanes D.M."/>
            <person name="Paszkiewicz K.H."/>
            <person name="Williams B.A.P."/>
        </authorList>
    </citation>
    <scope>NUCLEOTIDE SEQUENCE [LARGE SCALE GENOMIC DNA]</scope>
    <source>
        <strain evidence="3">42_110</strain>
    </source>
</reference>
<keyword evidence="1" id="KW-1133">Transmembrane helix</keyword>
<keyword evidence="1" id="KW-0812">Transmembrane</keyword>
<keyword evidence="1" id="KW-0472">Membrane</keyword>
<dbReference type="Proteomes" id="UP000014978">
    <property type="component" value="Unassembled WGS sequence"/>
</dbReference>
<comment type="caution">
    <text evidence="2">The sequence shown here is derived from an EMBL/GenBank/DDBJ whole genome shotgun (WGS) entry which is preliminary data.</text>
</comment>
<dbReference type="HOGENOM" id="CLU_1409644_0_0_1"/>
<proteinExistence type="predicted"/>
<dbReference type="VEuPathDB" id="MicrosporidiaDB:SLOPH_826"/>
<dbReference type="InParanoid" id="S7W8U0"/>
<dbReference type="AlphaFoldDB" id="S7W8U0"/>
<evidence type="ECO:0000256" key="1">
    <source>
        <dbReference type="SAM" id="Phobius"/>
    </source>
</evidence>
<sequence length="193" mass="22631">MIEINKQLIPKIIVSLILYIILMASMHIGMMKGKAYMEKIYGKKEFVNRKLEIPNLLYPLKKYSNYIKELVREKDKRLGKGLLDNNSTDIKYIKDSYDNEVINEHQSNDRILYTIANRNNHNRSLLQKHILKENDKNISNIDDNINDGKNTYDINKDNTNNKNVTGIDNINNTYDKNKNNTDNRNIIDIIDNN</sequence>
<gene>
    <name evidence="2" type="ORF">SLOPH_826</name>
</gene>
<dbReference type="EMBL" id="ATCN01000302">
    <property type="protein sequence ID" value="EPR79310.1"/>
    <property type="molecule type" value="Genomic_DNA"/>
</dbReference>
<evidence type="ECO:0000313" key="3">
    <source>
        <dbReference type="Proteomes" id="UP000014978"/>
    </source>
</evidence>
<organism evidence="2 3">
    <name type="scientific">Spraguea lophii (strain 42_110)</name>
    <name type="common">Microsporidian parasite</name>
    <dbReference type="NCBI Taxonomy" id="1358809"/>
    <lineage>
        <taxon>Eukaryota</taxon>
        <taxon>Fungi</taxon>
        <taxon>Fungi incertae sedis</taxon>
        <taxon>Microsporidia</taxon>
        <taxon>Spragueidae</taxon>
        <taxon>Spraguea</taxon>
    </lineage>
</organism>
<name>S7W8U0_SPRLO</name>
<feature type="transmembrane region" description="Helical" evidence="1">
    <location>
        <begin position="12"/>
        <end position="30"/>
    </location>
</feature>
<evidence type="ECO:0000313" key="2">
    <source>
        <dbReference type="EMBL" id="EPR79310.1"/>
    </source>
</evidence>
<accession>S7W8U0</accession>